<dbReference type="PANTHER" id="PTHR11552:SF147">
    <property type="entry name" value="CHOLINE DEHYDROGENASE, MITOCHONDRIAL"/>
    <property type="match status" value="1"/>
</dbReference>
<dbReference type="PROSITE" id="PS00624">
    <property type="entry name" value="GMC_OXRED_2"/>
    <property type="match status" value="1"/>
</dbReference>
<dbReference type="SUPFAM" id="SSF54373">
    <property type="entry name" value="FAD-linked reductases, C-terminal domain"/>
    <property type="match status" value="1"/>
</dbReference>
<dbReference type="Gene3D" id="3.50.50.60">
    <property type="entry name" value="FAD/NAD(P)-binding domain"/>
    <property type="match status" value="1"/>
</dbReference>
<accession>A0ABQ6Y7C5</accession>
<feature type="domain" description="Glucose-methanol-choline oxidoreductase N-terminal" evidence="5">
    <location>
        <begin position="257"/>
        <end position="271"/>
    </location>
</feature>
<keyword evidence="4" id="KW-0274">FAD</keyword>
<evidence type="ECO:0000313" key="6">
    <source>
        <dbReference type="EMBL" id="KAF0805387.1"/>
    </source>
</evidence>
<dbReference type="RefSeq" id="WP_159660842.1">
    <property type="nucleotide sequence ID" value="NZ_AQPF01000017.1"/>
</dbReference>
<dbReference type="InterPro" id="IPR007867">
    <property type="entry name" value="GMC_OxRtase_C"/>
</dbReference>
<evidence type="ECO:0000259" key="5">
    <source>
        <dbReference type="PROSITE" id="PS00624"/>
    </source>
</evidence>
<dbReference type="InterPro" id="IPR036188">
    <property type="entry name" value="FAD/NAD-bd_sf"/>
</dbReference>
<sequence>MESFDFVVIGAGSGGSAAASRLSESGKYSVLLIEPGGKTETFNHRLPLGVANLVRDRRYSWQMKTGPENALGGYDVFSPRGLGLGGSSAINGMIWSVGAAEGWDEWLRLGHEGWGWKDIQPVLQRVESFAEGKPGERGHNGPIHIEWQRPEALGKAFLASCEQAGFQAAIDYNNGQAEGFSPLQTNTRNGWRCSAYTGYLKQAARRSNLVIRTGLYAHRLIMEGRQVTGVRCLFRDGEREGGVLDVRARREVILAAGAYHSPMLLERSGIGDPVILNKHGIKVLHANAHVGANLLDHMRHCICYRVNGALTVNDIATGFTGKARGAADFFLRRRGWLRTASMNAQLITRSGVDGDKADLKLQLNGVSNDFSRHGQLGYPYESQPGLSLLSFPIYPRSRGRIHITGDRPWDHPEIHTGFLEHEYDQAVTVEGFKLARRIGAQPAFSPFLVDETFPGVDVRSDQELLDYARGTGLTVYHPVGTCRMGGEGEGVVDRRLKVHGIDGLRIADASIMPTLPATNTNAPSIIIGERAAEWALQDNGR</sequence>
<dbReference type="PANTHER" id="PTHR11552">
    <property type="entry name" value="GLUCOSE-METHANOL-CHOLINE GMC OXIDOREDUCTASE"/>
    <property type="match status" value="1"/>
</dbReference>
<evidence type="ECO:0000256" key="1">
    <source>
        <dbReference type="ARBA" id="ARBA00001974"/>
    </source>
</evidence>
<comment type="similarity">
    <text evidence="2">Belongs to the GMC oxidoreductase family.</text>
</comment>
<name>A0ABQ6Y7C5_9GAMM</name>
<evidence type="ECO:0000313" key="7">
    <source>
        <dbReference type="Proteomes" id="UP000771797"/>
    </source>
</evidence>
<dbReference type="SUPFAM" id="SSF51905">
    <property type="entry name" value="FAD/NAD(P)-binding domain"/>
    <property type="match status" value="1"/>
</dbReference>
<dbReference type="Proteomes" id="UP000771797">
    <property type="component" value="Unassembled WGS sequence"/>
</dbReference>
<reference evidence="6 7" key="1">
    <citation type="submission" date="2012-09" db="EMBL/GenBank/DDBJ databases">
        <title>Genome Sequence of alkane-degrading Bacterium Alcanivorax sp. 6-D-6.</title>
        <authorList>
            <person name="Lai Q."/>
            <person name="Shao Z."/>
        </authorList>
    </citation>
    <scope>NUCLEOTIDE SEQUENCE [LARGE SCALE GENOMIC DNA]</scope>
    <source>
        <strain evidence="6 7">6-D-6</strain>
    </source>
</reference>
<dbReference type="PIRSF" id="PIRSF000137">
    <property type="entry name" value="Alcohol_oxidase"/>
    <property type="match status" value="1"/>
</dbReference>
<dbReference type="InterPro" id="IPR012132">
    <property type="entry name" value="GMC_OxRdtase"/>
</dbReference>
<dbReference type="Pfam" id="PF00732">
    <property type="entry name" value="GMC_oxred_N"/>
    <property type="match status" value="1"/>
</dbReference>
<keyword evidence="3" id="KW-0285">Flavoprotein</keyword>
<keyword evidence="7" id="KW-1185">Reference proteome</keyword>
<protein>
    <submittedName>
        <fullName evidence="6">GMC oxidoreductase family protein 1</fullName>
    </submittedName>
</protein>
<evidence type="ECO:0000256" key="2">
    <source>
        <dbReference type="ARBA" id="ARBA00010790"/>
    </source>
</evidence>
<comment type="cofactor">
    <cofactor evidence="1">
        <name>FAD</name>
        <dbReference type="ChEBI" id="CHEBI:57692"/>
    </cofactor>
</comment>
<dbReference type="Pfam" id="PF05199">
    <property type="entry name" value="GMC_oxred_C"/>
    <property type="match status" value="1"/>
</dbReference>
<comment type="caution">
    <text evidence="6">The sequence shown here is derived from an EMBL/GenBank/DDBJ whole genome shotgun (WGS) entry which is preliminary data.</text>
</comment>
<dbReference type="InterPro" id="IPR000172">
    <property type="entry name" value="GMC_OxRdtase_N"/>
</dbReference>
<evidence type="ECO:0000256" key="4">
    <source>
        <dbReference type="ARBA" id="ARBA00022827"/>
    </source>
</evidence>
<gene>
    <name evidence="6" type="ORF">A6D6_02342</name>
</gene>
<organism evidence="6 7">
    <name type="scientific">Alcanivorax xiamenensis</name>
    <dbReference type="NCBI Taxonomy" id="1177156"/>
    <lineage>
        <taxon>Bacteria</taxon>
        <taxon>Pseudomonadati</taxon>
        <taxon>Pseudomonadota</taxon>
        <taxon>Gammaproteobacteria</taxon>
        <taxon>Oceanospirillales</taxon>
        <taxon>Alcanivoracaceae</taxon>
        <taxon>Alcanivorax</taxon>
    </lineage>
</organism>
<proteinExistence type="inferred from homology"/>
<dbReference type="EMBL" id="AQPF01000017">
    <property type="protein sequence ID" value="KAF0805387.1"/>
    <property type="molecule type" value="Genomic_DNA"/>
</dbReference>
<dbReference type="Gene3D" id="3.30.560.10">
    <property type="entry name" value="Glucose Oxidase, domain 3"/>
    <property type="match status" value="1"/>
</dbReference>
<evidence type="ECO:0000256" key="3">
    <source>
        <dbReference type="ARBA" id="ARBA00022630"/>
    </source>
</evidence>